<proteinExistence type="predicted"/>
<gene>
    <name evidence="2" type="ordered locus">TSIB_1413</name>
</gene>
<feature type="domain" description="GIY-YIG" evidence="1">
    <location>
        <begin position="25"/>
        <end position="230"/>
    </location>
</feature>
<accession>C6A4B9</accession>
<dbReference type="eggNOG" id="arCOG08210">
    <property type="taxonomic scope" value="Archaea"/>
</dbReference>
<reference evidence="2 3" key="1">
    <citation type="journal article" date="2009" name="Appl. Environ. Microbiol.">
        <title>Metabolic versatility and indigenous origin of the archaeon Thermococcus sibiricus, isolated from a siberian oil reservoir, as revealed by genome analysis.</title>
        <authorList>
            <person name="Mardanov A.V."/>
            <person name="Ravin N.V."/>
            <person name="Svetlitchnyi V.A."/>
            <person name="Beletsky A.V."/>
            <person name="Miroshnichenko M.L."/>
            <person name="Bonch-Osmolovskaya E.A."/>
            <person name="Skryabin K.G."/>
        </authorList>
    </citation>
    <scope>NUCLEOTIDE SEQUENCE [LARGE SCALE GENOMIC DNA]</scope>
    <source>
        <strain evidence="3">DSM 12597 / MM 739</strain>
    </source>
</reference>
<dbReference type="Pfam" id="PF26468">
    <property type="entry name" value="GIY_YIG_3"/>
    <property type="match status" value="1"/>
</dbReference>
<dbReference type="HOGENOM" id="CLU_1173420_0_0_2"/>
<organism evidence="2 3">
    <name type="scientific">Thermococcus sibiricus (strain DSM 12597 / MM 739)</name>
    <dbReference type="NCBI Taxonomy" id="604354"/>
    <lineage>
        <taxon>Archaea</taxon>
        <taxon>Methanobacteriati</taxon>
        <taxon>Methanobacteriota</taxon>
        <taxon>Thermococci</taxon>
        <taxon>Thermococcales</taxon>
        <taxon>Thermococcaceae</taxon>
        <taxon>Thermococcus</taxon>
    </lineage>
</organism>
<dbReference type="EMBL" id="CP001463">
    <property type="protein sequence ID" value="ACS90464.1"/>
    <property type="molecule type" value="Genomic_DNA"/>
</dbReference>
<dbReference type="AlphaFoldDB" id="C6A4B9"/>
<dbReference type="RefSeq" id="WP_015849682.1">
    <property type="nucleotide sequence ID" value="NC_012883.1"/>
</dbReference>
<dbReference type="Proteomes" id="UP000009079">
    <property type="component" value="Chromosome"/>
</dbReference>
<dbReference type="KEGG" id="tsi:TSIB_1413"/>
<name>C6A4B9_THESM</name>
<dbReference type="OrthoDB" id="237163at2157"/>
<protein>
    <recommendedName>
        <fullName evidence="1">GIY-YIG domain-containing protein</fullName>
    </recommendedName>
</protein>
<keyword evidence="3" id="KW-1185">Reference proteome</keyword>
<evidence type="ECO:0000313" key="2">
    <source>
        <dbReference type="EMBL" id="ACS90464.1"/>
    </source>
</evidence>
<evidence type="ECO:0000313" key="3">
    <source>
        <dbReference type="Proteomes" id="UP000009079"/>
    </source>
</evidence>
<dbReference type="GeneID" id="8096416"/>
<sequence>MSEECKWLHEILEELPLIKYPFRLESLPLNGIYFFYEKGEIWGHGGEKLRLVRIGTHKGNNFRNRIAEHFLINEKKMDFGRNNPKPSDRSIFRKNIGRALLNKNKDPYLKVWEIDFTPRTNRDKYSHLRDIEKEKSIEKQITEILRKNFFFRFIIIEDEKERIGSKGLESKLIGTVSKCTICKPSMNWLGNYSPKKEIRTSGLWIIQHLNAEGITEEDMPVIEKLIRKTKTWVKNR</sequence>
<evidence type="ECO:0000259" key="1">
    <source>
        <dbReference type="Pfam" id="PF26468"/>
    </source>
</evidence>
<dbReference type="InterPro" id="IPR058782">
    <property type="entry name" value="GIY_YIG_3"/>
</dbReference>
<dbReference type="STRING" id="604354.TSIB_1413"/>